<evidence type="ECO:0000313" key="3">
    <source>
        <dbReference type="Proteomes" id="UP001408789"/>
    </source>
</evidence>
<keyword evidence="3" id="KW-1185">Reference proteome</keyword>
<dbReference type="InterPro" id="IPR013201">
    <property type="entry name" value="Prot_inhib_I29"/>
</dbReference>
<feature type="domain" description="Cathepsin propeptide inhibitor" evidence="1">
    <location>
        <begin position="173"/>
        <end position="229"/>
    </location>
</feature>
<dbReference type="InterPro" id="IPR038765">
    <property type="entry name" value="Papain-like_cys_pep_sf"/>
</dbReference>
<dbReference type="AlphaFoldDB" id="A0AAP0CU16"/>
<reference evidence="2 3" key="1">
    <citation type="submission" date="2024-04" db="EMBL/GenBank/DDBJ databases">
        <title>The reference genome of an endangered Asteraceae, Deinandra increscens subsp. villosa, native to the Central Coast of California.</title>
        <authorList>
            <person name="Guilliams M."/>
            <person name="Hasenstab-Lehman K."/>
            <person name="Meyer R."/>
            <person name="Mcevoy S."/>
        </authorList>
    </citation>
    <scope>NUCLEOTIDE SEQUENCE [LARGE SCALE GENOMIC DNA]</scope>
    <source>
        <tissue evidence="2">Leaf</tissue>
    </source>
</reference>
<gene>
    <name evidence="2" type="ORF">SSX86_020991</name>
</gene>
<dbReference type="EMBL" id="JBCNJP010000020">
    <property type="protein sequence ID" value="KAK9060287.1"/>
    <property type="molecule type" value="Genomic_DNA"/>
</dbReference>
<dbReference type="SUPFAM" id="SSF54001">
    <property type="entry name" value="Cysteine proteinases"/>
    <property type="match status" value="2"/>
</dbReference>
<dbReference type="Pfam" id="PF08246">
    <property type="entry name" value="Inhibitor_I29"/>
    <property type="match status" value="2"/>
</dbReference>
<protein>
    <recommendedName>
        <fullName evidence="1">Cathepsin propeptide inhibitor domain-containing protein</fullName>
    </recommendedName>
</protein>
<evidence type="ECO:0000313" key="2">
    <source>
        <dbReference type="EMBL" id="KAK9060287.1"/>
    </source>
</evidence>
<dbReference type="SMART" id="SM00848">
    <property type="entry name" value="Inhibitor_I29"/>
    <property type="match status" value="2"/>
</dbReference>
<dbReference type="Proteomes" id="UP001408789">
    <property type="component" value="Unassembled WGS sequence"/>
</dbReference>
<accession>A0AAP0CU16</accession>
<evidence type="ECO:0000259" key="1">
    <source>
        <dbReference type="SMART" id="SM00848"/>
    </source>
</evidence>
<organism evidence="2 3">
    <name type="scientific">Deinandra increscens subsp. villosa</name>
    <dbReference type="NCBI Taxonomy" id="3103831"/>
    <lineage>
        <taxon>Eukaryota</taxon>
        <taxon>Viridiplantae</taxon>
        <taxon>Streptophyta</taxon>
        <taxon>Embryophyta</taxon>
        <taxon>Tracheophyta</taxon>
        <taxon>Spermatophyta</taxon>
        <taxon>Magnoliopsida</taxon>
        <taxon>eudicotyledons</taxon>
        <taxon>Gunneridae</taxon>
        <taxon>Pentapetalae</taxon>
        <taxon>asterids</taxon>
        <taxon>campanulids</taxon>
        <taxon>Asterales</taxon>
        <taxon>Asteraceae</taxon>
        <taxon>Asteroideae</taxon>
        <taxon>Heliantheae alliance</taxon>
        <taxon>Madieae</taxon>
        <taxon>Madiinae</taxon>
        <taxon>Deinandra</taxon>
    </lineage>
</organism>
<proteinExistence type="predicted"/>
<feature type="domain" description="Cathepsin propeptide inhibitor" evidence="1">
    <location>
        <begin position="21"/>
        <end position="77"/>
    </location>
</feature>
<comment type="caution">
    <text evidence="2">The sequence shown here is derived from an EMBL/GenBank/DDBJ whole genome shotgun (WGS) entry which is preliminary data.</text>
</comment>
<name>A0AAP0CU16_9ASTR</name>
<dbReference type="Gene3D" id="1.10.287.2250">
    <property type="match status" value="2"/>
</dbReference>
<sequence>MHAGTSRSSGWRTEEEIKTLFEEWTIKLERSYTGIEREKRFQIWRDTLREVEHHNNTGNPSWKGGLTLFADFTEQEFLRRYGRLGRRPAAACLQHNSKQGRVNAYFHRRRCSHSTQQQQIPDSLMALLLFWEKSSVSLRRRFLCVPPIANSFQSNGTSRSSGWRTEEEIKTLFDEWAIKFERSYTGIEREKRFQIWREKLRSMEHHNNTGCPSWRKGLNLFSDFTEQELERYRRCGDRPRGSYDLYRRMKEQRR</sequence>